<feature type="chain" id="PRO_5042224688" description="Calcineurin-like phosphoesterase domain-containing protein" evidence="1">
    <location>
        <begin position="24"/>
        <end position="346"/>
    </location>
</feature>
<dbReference type="EMBL" id="AHBZ03000016">
    <property type="protein sequence ID" value="KAF7771464.1"/>
    <property type="molecule type" value="Genomic_DNA"/>
</dbReference>
<protein>
    <recommendedName>
        <fullName evidence="2">Calcineurin-like phosphoesterase domain-containing protein</fullName>
    </recommendedName>
</protein>
<proteinExistence type="predicted"/>
<dbReference type="InterPro" id="IPR004843">
    <property type="entry name" value="Calcineurin-like_PHP"/>
</dbReference>
<dbReference type="AlphaFoldDB" id="A0AAD4AIN1"/>
<evidence type="ECO:0000313" key="4">
    <source>
        <dbReference type="Proteomes" id="UP000016487"/>
    </source>
</evidence>
<dbReference type="Proteomes" id="UP000016487">
    <property type="component" value="Unassembled WGS sequence"/>
</dbReference>
<dbReference type="PANTHER" id="PTHR46546:SF4">
    <property type="entry name" value="SHEWANELLA-LIKE PROTEIN PHOSPHATASE 1"/>
    <property type="match status" value="1"/>
</dbReference>
<gene>
    <name evidence="3" type="ORF">PCIT_a4044</name>
</gene>
<feature type="signal peptide" evidence="1">
    <location>
        <begin position="1"/>
        <end position="23"/>
    </location>
</feature>
<reference evidence="3" key="1">
    <citation type="journal article" date="2012" name="J. Bacteriol.">
        <title>Genome sequences of type strains of seven species of the marine bacterium Pseudoalteromonas.</title>
        <authorList>
            <person name="Xie B.B."/>
            <person name="Shu Y.L."/>
            <person name="Qin Q.L."/>
            <person name="Rong J.C."/>
            <person name="Zhang X.Y."/>
            <person name="Chen X.L."/>
            <person name="Shi M."/>
            <person name="He H.L."/>
            <person name="Zhou B.C."/>
            <person name="Zhang Y.Z."/>
        </authorList>
    </citation>
    <scope>NUCLEOTIDE SEQUENCE</scope>
    <source>
        <strain evidence="3">DSM 8771</strain>
    </source>
</reference>
<evidence type="ECO:0000313" key="3">
    <source>
        <dbReference type="EMBL" id="KAF7771464.1"/>
    </source>
</evidence>
<dbReference type="PANTHER" id="PTHR46546">
    <property type="entry name" value="SHEWANELLA-LIKE PROTEIN PHOSPHATASE 1"/>
    <property type="match status" value="1"/>
</dbReference>
<organism evidence="3 4">
    <name type="scientific">Pseudoalteromonas citrea</name>
    <dbReference type="NCBI Taxonomy" id="43655"/>
    <lineage>
        <taxon>Bacteria</taxon>
        <taxon>Pseudomonadati</taxon>
        <taxon>Pseudomonadota</taxon>
        <taxon>Gammaproteobacteria</taxon>
        <taxon>Alteromonadales</taxon>
        <taxon>Pseudoalteromonadaceae</taxon>
        <taxon>Pseudoalteromonas</taxon>
    </lineage>
</organism>
<evidence type="ECO:0000256" key="1">
    <source>
        <dbReference type="SAM" id="SignalP"/>
    </source>
</evidence>
<dbReference type="SUPFAM" id="SSF56300">
    <property type="entry name" value="Metallo-dependent phosphatases"/>
    <property type="match status" value="1"/>
</dbReference>
<name>A0AAD4AIN1_9GAMM</name>
<reference evidence="3" key="2">
    <citation type="submission" date="2015-03" db="EMBL/GenBank/DDBJ databases">
        <title>Genome sequence of Pseudoalteromonas citrea.</title>
        <authorList>
            <person name="Xie B.-B."/>
            <person name="Rong J.-C."/>
            <person name="Qin Q.-L."/>
            <person name="Zhang Y.-Z."/>
        </authorList>
    </citation>
    <scope>NUCLEOTIDE SEQUENCE</scope>
    <source>
        <strain evidence="3">DSM 8771</strain>
    </source>
</reference>
<keyword evidence="1" id="KW-0732">Signal</keyword>
<dbReference type="Gene3D" id="3.60.21.10">
    <property type="match status" value="1"/>
</dbReference>
<dbReference type="Pfam" id="PF00149">
    <property type="entry name" value="Metallophos"/>
    <property type="match status" value="1"/>
</dbReference>
<accession>A0AAD4AIN1</accession>
<evidence type="ECO:0000259" key="2">
    <source>
        <dbReference type="Pfam" id="PF00149"/>
    </source>
</evidence>
<dbReference type="InterPro" id="IPR029052">
    <property type="entry name" value="Metallo-depent_PP-like"/>
</dbReference>
<dbReference type="RefSeq" id="WP_010362987.1">
    <property type="nucleotide sequence ID" value="NZ_AHBZ03000016.1"/>
</dbReference>
<feature type="domain" description="Calcineurin-like phosphoesterase" evidence="2">
    <location>
        <begin position="86"/>
        <end position="297"/>
    </location>
</feature>
<sequence length="346" mass="39134">MTYFSFLSVLALLTASLSQTAVAAFSDGPYVSVIDNRVTIDWVCNNKAYSKVIKQANILKFNECNIDIETPLHTHKAPFIYHDVKKYAALSDVHGQLGVLQTLLFNHQIIDANNNWKFGAGHLIITGDIFDRGPDVTKILWLLYSLEAQALSHGGKLHLLLGNHEVMVLNNDDRYLHKKYEQTERLLEKNINQLYGKNTVLGQWLRSKHVILKLNNALFMHGGLPVSFAHNKTSLSKINSAFSQHLVSQERPDSAKHLFGRNGPIWYRGYFDSIPDEDVSTLLKYYKVDHIVVGHTSQPKVKTTANQKIIAIDSSIKHGKQGELLLFKDNTLFRGKYNGETEKLLP</sequence>
<dbReference type="GO" id="GO:0016787">
    <property type="term" value="F:hydrolase activity"/>
    <property type="evidence" value="ECO:0007669"/>
    <property type="project" value="InterPro"/>
</dbReference>
<comment type="caution">
    <text evidence="3">The sequence shown here is derived from an EMBL/GenBank/DDBJ whole genome shotgun (WGS) entry which is preliminary data.</text>
</comment>